<proteinExistence type="predicted"/>
<keyword evidence="3" id="KW-1185">Reference proteome</keyword>
<evidence type="ECO:0008006" key="4">
    <source>
        <dbReference type="Google" id="ProtNLM"/>
    </source>
</evidence>
<feature type="region of interest" description="Disordered" evidence="1">
    <location>
        <begin position="28"/>
        <end position="65"/>
    </location>
</feature>
<dbReference type="PANTHER" id="PTHR14389">
    <property type="entry name" value="SI:CH1073-475A24.1"/>
    <property type="match status" value="1"/>
</dbReference>
<dbReference type="PANTHER" id="PTHR14389:SF3">
    <property type="entry name" value="PROTEIN FAM111A-LIKE"/>
    <property type="match status" value="1"/>
</dbReference>
<dbReference type="GO" id="GO:0000785">
    <property type="term" value="C:chromatin"/>
    <property type="evidence" value="ECO:0007669"/>
    <property type="project" value="TreeGrafter"/>
</dbReference>
<dbReference type="Proteomes" id="UP000018467">
    <property type="component" value="Unassembled WGS sequence"/>
</dbReference>
<reference evidence="3" key="1">
    <citation type="submission" date="2013-03" db="EMBL/GenBank/DDBJ databases">
        <authorList>
            <person name="Jeffery W."/>
            <person name="Warren W."/>
            <person name="Wilson R.K."/>
        </authorList>
    </citation>
    <scope>NUCLEOTIDE SEQUENCE</scope>
    <source>
        <strain evidence="3">female</strain>
    </source>
</reference>
<reference evidence="3" key="2">
    <citation type="journal article" date="2014" name="Nat. Commun.">
        <title>The cavefish genome reveals candidate genes for eye loss.</title>
        <authorList>
            <person name="McGaugh S.E."/>
            <person name="Gross J.B."/>
            <person name="Aken B."/>
            <person name="Blin M."/>
            <person name="Borowsky R."/>
            <person name="Chalopin D."/>
            <person name="Hinaux H."/>
            <person name="Jeffery W.R."/>
            <person name="Keene A."/>
            <person name="Ma L."/>
            <person name="Minx P."/>
            <person name="Murphy D."/>
            <person name="O'Quin K.E."/>
            <person name="Retaux S."/>
            <person name="Rohner N."/>
            <person name="Searle S.M."/>
            <person name="Stahl B.A."/>
            <person name="Tabin C."/>
            <person name="Volff J.N."/>
            <person name="Yoshizawa M."/>
            <person name="Warren W.C."/>
        </authorList>
    </citation>
    <scope>NUCLEOTIDE SEQUENCE [LARGE SCALE GENOMIC DNA]</scope>
    <source>
        <strain evidence="3">female</strain>
    </source>
</reference>
<reference evidence="2" key="3">
    <citation type="submission" date="2025-08" db="UniProtKB">
        <authorList>
            <consortium name="Ensembl"/>
        </authorList>
    </citation>
    <scope>IDENTIFICATION</scope>
</reference>
<dbReference type="Ensembl" id="ENSAMXT00000032638.1">
    <property type="protein sequence ID" value="ENSAMXP00000027414.1"/>
    <property type="gene ID" value="ENSAMXG00000035544.1"/>
</dbReference>
<evidence type="ECO:0000313" key="3">
    <source>
        <dbReference type="Proteomes" id="UP000018467"/>
    </source>
</evidence>
<dbReference type="Bgee" id="ENSAMXG00000035544">
    <property type="expression patterns" value="Expressed in embryo"/>
</dbReference>
<reference evidence="2" key="4">
    <citation type="submission" date="2025-09" db="UniProtKB">
        <authorList>
            <consortium name="Ensembl"/>
        </authorList>
    </citation>
    <scope>IDENTIFICATION</scope>
</reference>
<evidence type="ECO:0000256" key="1">
    <source>
        <dbReference type="SAM" id="MobiDB-lite"/>
    </source>
</evidence>
<protein>
    <recommendedName>
        <fullName evidence="4">Serine protease</fullName>
    </recommendedName>
</protein>
<dbReference type="Pfam" id="PF13365">
    <property type="entry name" value="Trypsin_2"/>
    <property type="match status" value="1"/>
</dbReference>
<dbReference type="GO" id="GO:0005634">
    <property type="term" value="C:nucleus"/>
    <property type="evidence" value="ECO:0007669"/>
    <property type="project" value="TreeGrafter"/>
</dbReference>
<sequence length="562" mass="63255">GQSASGVQKSAEVLLQDLTAPGGCVVGTHVQDDGAGVPAMPKHHRKIPDNEDSQSPKKKGKNPKDVLIVREKKPRAAVCSHFPCDLLENNEKLTIQFIPGKPCSTVSQKAEKPEDLVTFFIQTQGGQNISKTVMRNNNIQKNVHHVCLYAFKGETVEQTLNRDGRFSDFLIKSCDLRNVTTDVHVDMDRLVDDLDQQRFQVIKKAEISVSETEENSLNISKFLETILDNVRLQFKQVSEKLKKQNNIWETFRVEYDKSAQSCCEVGTVKTLMNLADSVCRIRINTGAVGTGFVLCHIPSSTPQQSFILTNAHVIMPVVEDYQRMKLYDNITVTAEFEDWKGNEMKLYSRHAKKELIACQYNPAEHLDFALLELEPSDDEWSLPDGLLSKYLPSSGSGGICIIGHPDGHEKKMDPTFIVEPENHFNSVMTHIIKNADLKPLMQKKCVKENWIFDSSRITYNSCFFHGSSGSPVFDSRCSLIGIHSGGYCYTETGKEKKSIIEYAYPLENTWKCIIKQTSENRKDVSRYIQSQCNIRTAIKQENTNSGLDTDCIEPSDQPMDTS</sequence>
<organism evidence="2 3">
    <name type="scientific">Astyanax mexicanus</name>
    <name type="common">Blind cave fish</name>
    <name type="synonym">Astyanax fasciatus mexicanus</name>
    <dbReference type="NCBI Taxonomy" id="7994"/>
    <lineage>
        <taxon>Eukaryota</taxon>
        <taxon>Metazoa</taxon>
        <taxon>Chordata</taxon>
        <taxon>Craniata</taxon>
        <taxon>Vertebrata</taxon>
        <taxon>Euteleostomi</taxon>
        <taxon>Actinopterygii</taxon>
        <taxon>Neopterygii</taxon>
        <taxon>Teleostei</taxon>
        <taxon>Ostariophysi</taxon>
        <taxon>Characiformes</taxon>
        <taxon>Characoidei</taxon>
        <taxon>Acestrorhamphidae</taxon>
        <taxon>Acestrorhamphinae</taxon>
        <taxon>Astyanax</taxon>
    </lineage>
</organism>
<evidence type="ECO:0000313" key="2">
    <source>
        <dbReference type="Ensembl" id="ENSAMXP00000027414.1"/>
    </source>
</evidence>
<name>A0A3B1IDS7_ASTMX</name>
<accession>A0A3B1IDS7</accession>
<dbReference type="Gene3D" id="2.40.10.10">
    <property type="entry name" value="Trypsin-like serine proteases"/>
    <property type="match status" value="2"/>
</dbReference>
<dbReference type="InterPro" id="IPR043504">
    <property type="entry name" value="Peptidase_S1_PA_chymotrypsin"/>
</dbReference>
<dbReference type="GeneTree" id="ENSGT00390000005182"/>
<dbReference type="InterPro" id="IPR009003">
    <property type="entry name" value="Peptidase_S1_PA"/>
</dbReference>
<dbReference type="SUPFAM" id="SSF50494">
    <property type="entry name" value="Trypsin-like serine proteases"/>
    <property type="match status" value="1"/>
</dbReference>
<dbReference type="GO" id="GO:0006260">
    <property type="term" value="P:DNA replication"/>
    <property type="evidence" value="ECO:0007669"/>
    <property type="project" value="TreeGrafter"/>
</dbReference>
<dbReference type="AlphaFoldDB" id="A0A3B1IDS7"/>